<reference evidence="2 3" key="1">
    <citation type="submission" date="2024-08" db="EMBL/GenBank/DDBJ databases">
        <title>Genome mining of Saccharopolyspora cebuensis PGLac3 from Nigerian medicinal plant.</title>
        <authorList>
            <person name="Ezeobiora C.E."/>
            <person name="Igbokwe N.H."/>
            <person name="Amin D.H."/>
            <person name="Mendie U.E."/>
        </authorList>
    </citation>
    <scope>NUCLEOTIDE SEQUENCE [LARGE SCALE GENOMIC DNA]</scope>
    <source>
        <strain evidence="2 3">PGLac3</strain>
    </source>
</reference>
<evidence type="ECO:0000313" key="3">
    <source>
        <dbReference type="Proteomes" id="UP001564626"/>
    </source>
</evidence>
<dbReference type="EMBL" id="JBGEHV010000002">
    <property type="protein sequence ID" value="MEY8038048.1"/>
    <property type="molecule type" value="Genomic_DNA"/>
</dbReference>
<dbReference type="SUPFAM" id="SSF53335">
    <property type="entry name" value="S-adenosyl-L-methionine-dependent methyltransferases"/>
    <property type="match status" value="1"/>
</dbReference>
<dbReference type="CDD" id="cd02440">
    <property type="entry name" value="AdoMet_MTases"/>
    <property type="match status" value="1"/>
</dbReference>
<evidence type="ECO:0000313" key="2">
    <source>
        <dbReference type="EMBL" id="MEY8038048.1"/>
    </source>
</evidence>
<dbReference type="EC" id="2.1.1.-" evidence="2"/>
<gene>
    <name evidence="2" type="ORF">AB8O55_01435</name>
</gene>
<sequence>MDRDPTIPEAGPEPMTDVRTDYVFDNAHPQAVRQHRYLAEAHDPLTLARLAETGVGPGWHCLDVGTGGGSVAAWLADRVAPSGSVLATDVDPGHVRPRPGLTALAHDIATDPLPEARFDLIVARLVLRHLPDRAAVLDRLVRALVPGGWLQVDEFDTTYEPLLLAPDESTAHLYRRFLAAKDAVMRAGGVDPAWGRRVPEAMRAAGLVDIDPRPHVQLRHPGAADLLLLEHHTHHLRDGLLAAGMTEADLGALRSALREPELRACSSVMYSVHGRKPAR</sequence>
<accession>A0ABV4CC30</accession>
<dbReference type="Proteomes" id="UP001564626">
    <property type="component" value="Unassembled WGS sequence"/>
</dbReference>
<dbReference type="InterPro" id="IPR013216">
    <property type="entry name" value="Methyltransf_11"/>
</dbReference>
<evidence type="ECO:0000259" key="1">
    <source>
        <dbReference type="Pfam" id="PF08241"/>
    </source>
</evidence>
<organism evidence="2 3">
    <name type="scientific">Saccharopolyspora cebuensis</name>
    <dbReference type="NCBI Taxonomy" id="418759"/>
    <lineage>
        <taxon>Bacteria</taxon>
        <taxon>Bacillati</taxon>
        <taxon>Actinomycetota</taxon>
        <taxon>Actinomycetes</taxon>
        <taxon>Pseudonocardiales</taxon>
        <taxon>Pseudonocardiaceae</taxon>
        <taxon>Saccharopolyspora</taxon>
    </lineage>
</organism>
<keyword evidence="2" id="KW-0808">Transferase</keyword>
<dbReference type="GO" id="GO:0032259">
    <property type="term" value="P:methylation"/>
    <property type="evidence" value="ECO:0007669"/>
    <property type="project" value="UniProtKB-KW"/>
</dbReference>
<dbReference type="Gene3D" id="3.40.50.150">
    <property type="entry name" value="Vaccinia Virus protein VP39"/>
    <property type="match status" value="1"/>
</dbReference>
<comment type="caution">
    <text evidence="2">The sequence shown here is derived from an EMBL/GenBank/DDBJ whole genome shotgun (WGS) entry which is preliminary data.</text>
</comment>
<dbReference type="RefSeq" id="WP_345361403.1">
    <property type="nucleotide sequence ID" value="NZ_BAABII010000005.1"/>
</dbReference>
<dbReference type="GO" id="GO:0008168">
    <property type="term" value="F:methyltransferase activity"/>
    <property type="evidence" value="ECO:0007669"/>
    <property type="project" value="UniProtKB-KW"/>
</dbReference>
<keyword evidence="3" id="KW-1185">Reference proteome</keyword>
<dbReference type="InterPro" id="IPR029063">
    <property type="entry name" value="SAM-dependent_MTases_sf"/>
</dbReference>
<name>A0ABV4CC30_9PSEU</name>
<dbReference type="PANTHER" id="PTHR43591:SF24">
    <property type="entry name" value="2-METHOXY-6-POLYPRENYL-1,4-BENZOQUINOL METHYLASE, MITOCHONDRIAL"/>
    <property type="match status" value="1"/>
</dbReference>
<keyword evidence="2" id="KW-0489">Methyltransferase</keyword>
<dbReference type="PANTHER" id="PTHR43591">
    <property type="entry name" value="METHYLTRANSFERASE"/>
    <property type="match status" value="1"/>
</dbReference>
<protein>
    <submittedName>
        <fullName evidence="2">Class I SAM-dependent methyltransferase</fullName>
        <ecNumber evidence="2">2.1.1.-</ecNumber>
    </submittedName>
</protein>
<proteinExistence type="predicted"/>
<feature type="domain" description="Methyltransferase type 11" evidence="1">
    <location>
        <begin position="62"/>
        <end position="150"/>
    </location>
</feature>
<dbReference type="Pfam" id="PF08241">
    <property type="entry name" value="Methyltransf_11"/>
    <property type="match status" value="1"/>
</dbReference>